<name>A0A365PL38_ACIJU</name>
<sequence>MISSNSQAASCAGVKKNNNIPIATNHLLLNEKKLLSRLNGEERNRRANQGRTQITQRIKQKIKEFLGSLSSQKYKSINEAAENLSQLRTNEINKIIQEDQAYYQHNFQYDKDRYFELIRDILRADEALESKYIHKQMKNNK</sequence>
<reference evidence="1 2" key="1">
    <citation type="submission" date="2018-04" db="EMBL/GenBank/DDBJ databases">
        <title>Acinetobacter junii Genome sequencing and assembly.</title>
        <authorList>
            <person name="Su J."/>
            <person name="Rensing C."/>
            <person name="Mazhar H.S."/>
        </authorList>
    </citation>
    <scope>NUCLEOTIDE SEQUENCE [LARGE SCALE GENOMIC DNA]</scope>
    <source>
        <strain evidence="1 2">SC22</strain>
    </source>
</reference>
<evidence type="ECO:0000313" key="2">
    <source>
        <dbReference type="Proteomes" id="UP000253688"/>
    </source>
</evidence>
<accession>A0A365PL38</accession>
<dbReference type="AlphaFoldDB" id="A0A365PL38"/>
<proteinExistence type="predicted"/>
<gene>
    <name evidence="1" type="ORF">DC346_04175</name>
</gene>
<comment type="caution">
    <text evidence="1">The sequence shown here is derived from an EMBL/GenBank/DDBJ whole genome shotgun (WGS) entry which is preliminary data.</text>
</comment>
<dbReference type="RefSeq" id="WP_112986857.1">
    <property type="nucleotide sequence ID" value="NZ_QDFG01000010.1"/>
</dbReference>
<dbReference type="Proteomes" id="UP000253688">
    <property type="component" value="Unassembled WGS sequence"/>
</dbReference>
<organism evidence="1 2">
    <name type="scientific">Acinetobacter junii</name>
    <dbReference type="NCBI Taxonomy" id="40215"/>
    <lineage>
        <taxon>Bacteria</taxon>
        <taxon>Pseudomonadati</taxon>
        <taxon>Pseudomonadota</taxon>
        <taxon>Gammaproteobacteria</taxon>
        <taxon>Moraxellales</taxon>
        <taxon>Moraxellaceae</taxon>
        <taxon>Acinetobacter</taxon>
    </lineage>
</organism>
<protein>
    <submittedName>
        <fullName evidence="1">Uncharacterized protein</fullName>
    </submittedName>
</protein>
<evidence type="ECO:0000313" key="1">
    <source>
        <dbReference type="EMBL" id="RBA49105.1"/>
    </source>
</evidence>
<dbReference type="EMBL" id="QEWH01000022">
    <property type="protein sequence ID" value="RBA49105.1"/>
    <property type="molecule type" value="Genomic_DNA"/>
</dbReference>